<reference evidence="1" key="1">
    <citation type="submission" date="2019-04" db="EMBL/GenBank/DDBJ databases">
        <authorList>
            <consortium name="Pathogen Informatics"/>
        </authorList>
    </citation>
    <scope>NUCLEOTIDE SEQUENCE</scope>
    <source>
        <strain evidence="1">GPSC2</strain>
    </source>
</reference>
<dbReference type="AlphaFoldDB" id="A0A4J1SMR1"/>
<accession>A0A4J1SMR1</accession>
<dbReference type="InterPro" id="IPR003737">
    <property type="entry name" value="GlcNAc_PI_deacetylase-related"/>
</dbReference>
<organism evidence="1">
    <name type="scientific">Streptococcus pneumoniae</name>
    <dbReference type="NCBI Taxonomy" id="1313"/>
    <lineage>
        <taxon>Bacteria</taxon>
        <taxon>Bacillati</taxon>
        <taxon>Bacillota</taxon>
        <taxon>Bacilli</taxon>
        <taxon>Lactobacillales</taxon>
        <taxon>Streptococcaceae</taxon>
        <taxon>Streptococcus</taxon>
    </lineage>
</organism>
<dbReference type="EMBL" id="CAATGC010000002">
    <property type="protein sequence ID" value="VNP20505.1"/>
    <property type="molecule type" value="Genomic_DNA"/>
</dbReference>
<dbReference type="InterPro" id="IPR024078">
    <property type="entry name" value="LmbE-like_dom_sf"/>
</dbReference>
<name>A0A4J1SMR1_STREE</name>
<proteinExistence type="predicted"/>
<evidence type="ECO:0000313" key="1">
    <source>
        <dbReference type="EMBL" id="VNP20505.1"/>
    </source>
</evidence>
<protein>
    <submittedName>
        <fullName evidence="1">N-acetylglucosaminylphosphatidylinositol deacetylase superfamily</fullName>
    </submittedName>
</protein>
<sequence>MSDNTKYIFLSPHLDDAIFSCGDYISKLTSEGEIVLVITIFSGYPLSQQLQPSAKQFHKLCNLGKYPIEERKKEDRLACERLQCDFRHLSYYECLYRKDRNGNFLYRHIYSKLKNEDTLKNDIIKELLMHLDDKCVVYCPLSLGDHVDHVFVNSIGRALEFMRYKVIYYEDFPYVSDSSMVSYMGKTKELKMYQEELDEKHYEELDEKHYEELDEKHYIDRISSILCYKSQILIIWKSVEKLLNNIKELYLRNGAAYSIRFWIKK</sequence>
<gene>
    <name evidence="1" type="ORF">SAMEA2658741_00775</name>
</gene>
<dbReference type="Pfam" id="PF02585">
    <property type="entry name" value="PIG-L"/>
    <property type="match status" value="1"/>
</dbReference>
<dbReference type="SUPFAM" id="SSF102588">
    <property type="entry name" value="LmbE-like"/>
    <property type="match status" value="1"/>
</dbReference>
<dbReference type="Gene3D" id="3.40.50.10320">
    <property type="entry name" value="LmbE-like"/>
    <property type="match status" value="1"/>
</dbReference>